<evidence type="ECO:0000259" key="5">
    <source>
        <dbReference type="PROSITE" id="PS51898"/>
    </source>
</evidence>
<dbReference type="PROSITE" id="PS51898">
    <property type="entry name" value="TYR_RECOMBINASE"/>
    <property type="match status" value="1"/>
</dbReference>
<dbReference type="Pfam" id="PF13102">
    <property type="entry name" value="Phage_int_SAM_5"/>
    <property type="match status" value="1"/>
</dbReference>
<dbReference type="Gene3D" id="1.10.443.10">
    <property type="entry name" value="Intergrase catalytic core"/>
    <property type="match status" value="1"/>
</dbReference>
<gene>
    <name evidence="6" type="ORF">DA73_0400030560</name>
</gene>
<dbReference type="Proteomes" id="UP000029738">
    <property type="component" value="Unassembled WGS sequence"/>
</dbReference>
<dbReference type="GO" id="GO:0015074">
    <property type="term" value="P:DNA integration"/>
    <property type="evidence" value="ECO:0007669"/>
    <property type="project" value="UniProtKB-KW"/>
</dbReference>
<evidence type="ECO:0000256" key="3">
    <source>
        <dbReference type="ARBA" id="ARBA00023125"/>
    </source>
</evidence>
<evidence type="ECO:0000313" key="7">
    <source>
        <dbReference type="Proteomes" id="UP000029738"/>
    </source>
</evidence>
<feature type="domain" description="Tyr recombinase" evidence="5">
    <location>
        <begin position="197"/>
        <end position="333"/>
    </location>
</feature>
<sequence length="333" mass="38904">MEVLKEKRQKGSVCVEVFKNRIRLRWTHERERHCLYPGLPNNEISYKAALKLASRLELDIACDNFDPTLAKYKSSEQSKKEKKVKQEIDVKPSLSVVSLFNQFTDHKSRYLYRRSLEKYYSLTTYLKKYFQNTLASAIAPKDAEAFIEWLKPKLEPITLKERIVLLRACWNWAIKESLLTNNPWEDLPSRIKIPPRQQPKPFSKKELSKILAAFESHEYYNHYLSYVTFRMLTGVRVSEASGLRWSDVRDDFSSIWIGSSLARGDRKSTKTNKARTIPCNQQLKDLLKSIKPKDAKPDDLVFPSREGSYIDDNNFNKRAWKTCLAIGRTLPMI</sequence>
<dbReference type="EMBL" id="JHEG04000001">
    <property type="protein sequence ID" value="KAF3889337.1"/>
    <property type="molecule type" value="Genomic_DNA"/>
</dbReference>
<dbReference type="PANTHER" id="PTHR30629">
    <property type="entry name" value="PROPHAGE INTEGRASE"/>
    <property type="match status" value="1"/>
</dbReference>
<dbReference type="InterPro" id="IPR025269">
    <property type="entry name" value="SAM-like_dom"/>
</dbReference>
<dbReference type="InterPro" id="IPR002104">
    <property type="entry name" value="Integrase_catalytic"/>
</dbReference>
<keyword evidence="3" id="KW-0238">DNA-binding</keyword>
<dbReference type="GO" id="GO:0006310">
    <property type="term" value="P:DNA recombination"/>
    <property type="evidence" value="ECO:0007669"/>
    <property type="project" value="UniProtKB-KW"/>
</dbReference>
<dbReference type="OrthoDB" id="530235at2"/>
<organism evidence="6 7">
    <name type="scientific">Tolypothrix bouteillei VB521301</name>
    <dbReference type="NCBI Taxonomy" id="1479485"/>
    <lineage>
        <taxon>Bacteria</taxon>
        <taxon>Bacillati</taxon>
        <taxon>Cyanobacteriota</taxon>
        <taxon>Cyanophyceae</taxon>
        <taxon>Nostocales</taxon>
        <taxon>Tolypothrichaceae</taxon>
        <taxon>Tolypothrix</taxon>
    </lineage>
</organism>
<dbReference type="GO" id="GO:0003677">
    <property type="term" value="F:DNA binding"/>
    <property type="evidence" value="ECO:0007669"/>
    <property type="project" value="UniProtKB-KW"/>
</dbReference>
<evidence type="ECO:0000256" key="2">
    <source>
        <dbReference type="ARBA" id="ARBA00022908"/>
    </source>
</evidence>
<dbReference type="InterPro" id="IPR011010">
    <property type="entry name" value="DNA_brk_join_enz"/>
</dbReference>
<evidence type="ECO:0000313" key="6">
    <source>
        <dbReference type="EMBL" id="KAF3889337.1"/>
    </source>
</evidence>
<comment type="caution">
    <text evidence="6">The sequence shown here is derived from an EMBL/GenBank/DDBJ whole genome shotgun (WGS) entry which is preliminary data.</text>
</comment>
<dbReference type="InterPro" id="IPR050808">
    <property type="entry name" value="Phage_Integrase"/>
</dbReference>
<keyword evidence="4" id="KW-0233">DNA recombination</keyword>
<evidence type="ECO:0000256" key="4">
    <source>
        <dbReference type="ARBA" id="ARBA00023172"/>
    </source>
</evidence>
<dbReference type="RefSeq" id="WP_050046676.1">
    <property type="nucleotide sequence ID" value="NZ_JHEG04000001.1"/>
</dbReference>
<dbReference type="AlphaFoldDB" id="A0A8S9TBA4"/>
<reference evidence="6" key="2">
    <citation type="submission" date="2019-11" db="EMBL/GenBank/DDBJ databases">
        <title>Improved Assembly of Tolypothrix boutellei genome.</title>
        <authorList>
            <person name="Sarangi A.N."/>
            <person name="Mukherjee M."/>
            <person name="Ghosh S."/>
            <person name="Singh D."/>
            <person name="Das A."/>
            <person name="Kant S."/>
            <person name="Prusty A."/>
            <person name="Tripathy S."/>
        </authorList>
    </citation>
    <scope>NUCLEOTIDE SEQUENCE</scope>
    <source>
        <strain evidence="6">VB521301</strain>
    </source>
</reference>
<keyword evidence="7" id="KW-1185">Reference proteome</keyword>
<keyword evidence="2" id="KW-0229">DNA integration</keyword>
<dbReference type="Pfam" id="PF00589">
    <property type="entry name" value="Phage_integrase"/>
    <property type="match status" value="1"/>
</dbReference>
<dbReference type="Gene3D" id="1.10.150.130">
    <property type="match status" value="1"/>
</dbReference>
<name>A0A8S9TBA4_9CYAN</name>
<evidence type="ECO:0000256" key="1">
    <source>
        <dbReference type="ARBA" id="ARBA00008857"/>
    </source>
</evidence>
<comment type="similarity">
    <text evidence="1">Belongs to the 'phage' integrase family.</text>
</comment>
<protein>
    <submittedName>
        <fullName evidence="6">Tyrosine-type recombinase/integrase</fullName>
    </submittedName>
</protein>
<accession>A0A8S9TBA4</accession>
<dbReference type="SUPFAM" id="SSF56349">
    <property type="entry name" value="DNA breaking-rejoining enzymes"/>
    <property type="match status" value="1"/>
</dbReference>
<dbReference type="PANTHER" id="PTHR30629:SF2">
    <property type="entry name" value="PROPHAGE INTEGRASE INTS-RELATED"/>
    <property type="match status" value="1"/>
</dbReference>
<reference evidence="6" key="1">
    <citation type="journal article" date="2015" name="Genome Announc.">
        <title>Draft Genome Sequence of Tolypothrix boutellei Strain VB521301.</title>
        <authorList>
            <person name="Chandrababunaidu M.M."/>
            <person name="Singh D."/>
            <person name="Sen D."/>
            <person name="Bhan S."/>
            <person name="Das S."/>
            <person name="Gupta A."/>
            <person name="Adhikary S.P."/>
            <person name="Tripathy S."/>
        </authorList>
    </citation>
    <scope>NUCLEOTIDE SEQUENCE</scope>
    <source>
        <strain evidence="6">VB521301</strain>
    </source>
</reference>
<dbReference type="InterPro" id="IPR010998">
    <property type="entry name" value="Integrase_recombinase_N"/>
</dbReference>
<proteinExistence type="inferred from homology"/>
<dbReference type="InterPro" id="IPR013762">
    <property type="entry name" value="Integrase-like_cat_sf"/>
</dbReference>